<protein>
    <submittedName>
        <fullName evidence="2">Uncharacterized protein</fullName>
    </submittedName>
</protein>
<dbReference type="AlphaFoldDB" id="Q82DU8"/>
<dbReference type="Pfam" id="PF20373">
    <property type="entry name" value="DUF6668"/>
    <property type="match status" value="1"/>
</dbReference>
<name>Q82DU8_STRAW</name>
<feature type="region of interest" description="Disordered" evidence="1">
    <location>
        <begin position="1"/>
        <end position="37"/>
    </location>
</feature>
<sequence>MYRVKSPGSRPRLASPRRHRLVPGTGTPLVRPFTGPEEWGTTRRRVVMQGSAQPEHGPGGPEIWIRGPVGGGEPQPRREAAQVSASPRRFSWVATHGGAGTTTLANVFGGHDAGRNWPRPERGEPASVLLVGRTHAAGLDAVSHTVDTFRRGEAPPGLDLDAVVLVADAPGRLPRQLAQRIKVIESVIDVYRVPWVPAWRTGELDGPPPRECEQLGRLTGTPAPQTGRRAPR</sequence>
<dbReference type="HOGENOM" id="CLU_104211_0_0_11"/>
<dbReference type="InterPro" id="IPR046609">
    <property type="entry name" value="DUF6668"/>
</dbReference>
<dbReference type="eggNOG" id="ENOG5032SQM">
    <property type="taxonomic scope" value="Bacteria"/>
</dbReference>
<feature type="region of interest" description="Disordered" evidence="1">
    <location>
        <begin position="50"/>
        <end position="87"/>
    </location>
</feature>
<keyword evidence="3" id="KW-1185">Reference proteome</keyword>
<proteinExistence type="predicted"/>
<reference evidence="2 3" key="1">
    <citation type="journal article" date="2001" name="Proc. Natl. Acad. Sci. U.S.A.">
        <title>Genome sequence of an industrial microorganism Streptomyces avermitilis: deducing the ability of producing secondary metabolites.</title>
        <authorList>
            <person name="Omura S."/>
            <person name="Ikeda H."/>
            <person name="Ishikawa J."/>
            <person name="Hanamoto A."/>
            <person name="Takahashi C."/>
            <person name="Shinose M."/>
            <person name="Takahashi Y."/>
            <person name="Horikawa H."/>
            <person name="Nakazawa H."/>
            <person name="Osonoe T."/>
            <person name="Kikuchi H."/>
            <person name="Shiba T."/>
            <person name="Sakaki Y."/>
            <person name="Hattori M."/>
        </authorList>
    </citation>
    <scope>NUCLEOTIDE SEQUENCE [LARGE SCALE GENOMIC DNA]</scope>
    <source>
        <strain evidence="3">ATCC 31267 / DSM 46492 / JCM 5070 / NBRC 14893 / NCIMB 12804 / NRRL 8165 / MA-4680</strain>
    </source>
</reference>
<reference evidence="2 3" key="3">
    <citation type="journal article" date="2014" name="J. Ind. Microbiol. Biotechnol.">
        <title>Genome mining of the Streptomyces avermitilis genome and development of genome-minimized hosts for heterologous expression of biosynthetic gene clusters.</title>
        <authorList>
            <person name="Ikeda H."/>
            <person name="Shin-ya K."/>
            <person name="Omura S."/>
        </authorList>
    </citation>
    <scope>NUCLEOTIDE SEQUENCE [LARGE SCALE GENOMIC DNA]</scope>
    <source>
        <strain evidence="3">ATCC 31267 / DSM 46492 / JCM 5070 / NBRC 14893 / NCIMB 12804 / NRRL 8165 / MA-4680</strain>
    </source>
</reference>
<dbReference type="KEGG" id="sma:SAVERM_4870"/>
<evidence type="ECO:0000313" key="2">
    <source>
        <dbReference type="EMBL" id="BAC72582.1"/>
    </source>
</evidence>
<feature type="region of interest" description="Disordered" evidence="1">
    <location>
        <begin position="200"/>
        <end position="232"/>
    </location>
</feature>
<dbReference type="Proteomes" id="UP000000428">
    <property type="component" value="Chromosome"/>
</dbReference>
<organism evidence="2 3">
    <name type="scientific">Streptomyces avermitilis (strain ATCC 31267 / DSM 46492 / JCM 5070 / NBRC 14893 / NCIMB 12804 / NRRL 8165 / MA-4680)</name>
    <dbReference type="NCBI Taxonomy" id="227882"/>
    <lineage>
        <taxon>Bacteria</taxon>
        <taxon>Bacillati</taxon>
        <taxon>Actinomycetota</taxon>
        <taxon>Actinomycetes</taxon>
        <taxon>Kitasatosporales</taxon>
        <taxon>Streptomycetaceae</taxon>
        <taxon>Streptomyces</taxon>
    </lineage>
</organism>
<evidence type="ECO:0000256" key="1">
    <source>
        <dbReference type="SAM" id="MobiDB-lite"/>
    </source>
</evidence>
<accession>Q82DU8</accession>
<evidence type="ECO:0000313" key="3">
    <source>
        <dbReference type="Proteomes" id="UP000000428"/>
    </source>
</evidence>
<gene>
    <name evidence="2" type="ORF">SAVERM_4870</name>
</gene>
<dbReference type="EMBL" id="BA000030">
    <property type="protein sequence ID" value="BAC72582.1"/>
    <property type="molecule type" value="Genomic_DNA"/>
</dbReference>
<reference evidence="2 3" key="2">
    <citation type="journal article" date="2003" name="Nat. Biotechnol.">
        <title>Complete genome sequence and comparative analysis of the industrial microorganism Streptomyces avermitilis.</title>
        <authorList>
            <person name="Ikeda H."/>
            <person name="Ishikawa J."/>
            <person name="Hanamoto A."/>
            <person name="Shinose M."/>
            <person name="Kikuchi H."/>
            <person name="Shiba T."/>
            <person name="Sakaki Y."/>
            <person name="Hattori M."/>
            <person name="Omura S."/>
        </authorList>
    </citation>
    <scope>NUCLEOTIDE SEQUENCE [LARGE SCALE GENOMIC DNA]</scope>
    <source>
        <strain evidence="3">ATCC 31267 / DSM 46492 / JCM 5070 / NBRC 14893 / NCIMB 12804 / NRRL 8165 / MA-4680</strain>
    </source>
</reference>